<dbReference type="CDD" id="cd00472">
    <property type="entry name" value="Ribosomal_L24e_L24"/>
    <property type="match status" value="1"/>
</dbReference>
<proteinExistence type="inferred from homology"/>
<dbReference type="SUPFAM" id="SSF49417">
    <property type="entry name" value="p53-like transcription factors"/>
    <property type="match status" value="1"/>
</dbReference>
<feature type="region of interest" description="Disordered" evidence="6">
    <location>
        <begin position="120"/>
        <end position="145"/>
    </location>
</feature>
<dbReference type="GO" id="GO:0002181">
    <property type="term" value="P:cytoplasmic translation"/>
    <property type="evidence" value="ECO:0007669"/>
    <property type="project" value="TreeGrafter"/>
</dbReference>
<dbReference type="SUPFAM" id="SSF81296">
    <property type="entry name" value="E set domains"/>
    <property type="match status" value="1"/>
</dbReference>
<dbReference type="PANTHER" id="PTHR10792:SF1">
    <property type="entry name" value="RIBOSOMAL PROTEIN L24"/>
    <property type="match status" value="1"/>
</dbReference>
<dbReference type="InterPro" id="IPR038630">
    <property type="entry name" value="L24e/L24_sf"/>
</dbReference>
<evidence type="ECO:0000313" key="8">
    <source>
        <dbReference type="EMBL" id="CAB0032573.1"/>
    </source>
</evidence>
<sequence length="426" mass="48053">MLIGLCAYSGYKIYPGHGKTMVKVDGKNFTFLNSKCESAHLMKRNPRKVTWTAKHKKGQEEEMAKKRTRRTQKYQRAIVGASLTDIMAKRNMKPEIRKAQREQAIKAAKEQKKAAKAVKKATAPAKPKPVHKQKATKVQPKAAPRTVAAAELTSNIGYKHRTEFQNNESYVELEIITQPQPFRHFRYMSEFKSGSLSGVKKVPITVKPRKISVCQWKMITPAYKNKNIIEPKKVSIRLYRPSDDDVSNEIHFKYKSEMLGTHGSLLGDKDNNRHKRDVPTVQVTQNTTDIDIQDEHSIMIKSEVESDEEDEEDSCEEPAEPFSKDAQRHGYVLYTFGRGLQQQQQARARPWRKAAAAAAADSPDYTYSTSIPRCVCCSVECFCHPSVTHVHPSRGIWSSLSLSDRSSSSSHSSSSTVQQQSPSVPS</sequence>
<dbReference type="PANTHER" id="PTHR10792">
    <property type="entry name" value="60S RIBOSOMAL PROTEIN L24"/>
    <property type="match status" value="1"/>
</dbReference>
<evidence type="ECO:0000259" key="7">
    <source>
        <dbReference type="SMART" id="SM00746"/>
    </source>
</evidence>
<dbReference type="AlphaFoldDB" id="A0A6H5I7Z0"/>
<keyword evidence="2" id="KW-0689">Ribosomal protein</keyword>
<feature type="region of interest" description="Disordered" evidence="6">
    <location>
        <begin position="401"/>
        <end position="426"/>
    </location>
</feature>
<dbReference type="OrthoDB" id="1727108at2759"/>
<dbReference type="InterPro" id="IPR008967">
    <property type="entry name" value="p53-like_TF_DNA-bd_sf"/>
</dbReference>
<reference evidence="8 9" key="1">
    <citation type="submission" date="2020-02" db="EMBL/GenBank/DDBJ databases">
        <authorList>
            <person name="Ferguson B K."/>
        </authorList>
    </citation>
    <scope>NUCLEOTIDE SEQUENCE [LARGE SCALE GENOMIC DNA]</scope>
</reference>
<feature type="compositionally biased region" description="Acidic residues" evidence="6">
    <location>
        <begin position="305"/>
        <end position="319"/>
    </location>
</feature>
<evidence type="ECO:0000256" key="4">
    <source>
        <dbReference type="ARBA" id="ARBA00040612"/>
    </source>
</evidence>
<dbReference type="Gene3D" id="2.60.40.10">
    <property type="entry name" value="Immunoglobulins"/>
    <property type="match status" value="1"/>
</dbReference>
<accession>A0A6H5I7Z0</accession>
<dbReference type="InterPro" id="IPR014756">
    <property type="entry name" value="Ig_E-set"/>
</dbReference>
<dbReference type="InterPro" id="IPR011017">
    <property type="entry name" value="TRASH_dom"/>
</dbReference>
<dbReference type="InterPro" id="IPR000988">
    <property type="entry name" value="Ribosomal_eL24-rel_N"/>
</dbReference>
<evidence type="ECO:0000256" key="6">
    <source>
        <dbReference type="SAM" id="MobiDB-lite"/>
    </source>
</evidence>
<keyword evidence="3" id="KW-0687">Ribonucleoprotein</keyword>
<dbReference type="SUPFAM" id="SSF57716">
    <property type="entry name" value="Glucocorticoid receptor-like (DNA-binding domain)"/>
    <property type="match status" value="1"/>
</dbReference>
<dbReference type="GO" id="GO:0003700">
    <property type="term" value="F:DNA-binding transcription factor activity"/>
    <property type="evidence" value="ECO:0007669"/>
    <property type="project" value="InterPro"/>
</dbReference>
<dbReference type="InterPro" id="IPR013783">
    <property type="entry name" value="Ig-like_fold"/>
</dbReference>
<dbReference type="Gene3D" id="6.10.250.1270">
    <property type="match status" value="1"/>
</dbReference>
<dbReference type="Proteomes" id="UP000479190">
    <property type="component" value="Unassembled WGS sequence"/>
</dbReference>
<dbReference type="EMBL" id="CADCXV010000683">
    <property type="protein sequence ID" value="CAB0032573.1"/>
    <property type="molecule type" value="Genomic_DNA"/>
</dbReference>
<evidence type="ECO:0000256" key="3">
    <source>
        <dbReference type="ARBA" id="ARBA00023274"/>
    </source>
</evidence>
<gene>
    <name evidence="8" type="ORF">TBRA_LOCUS4504</name>
</gene>
<dbReference type="InterPro" id="IPR056366">
    <property type="entry name" value="Ribosomal_eL24"/>
</dbReference>
<keyword evidence="9" id="KW-1185">Reference proteome</keyword>
<evidence type="ECO:0000256" key="1">
    <source>
        <dbReference type="ARBA" id="ARBA00005647"/>
    </source>
</evidence>
<dbReference type="GO" id="GO:0003735">
    <property type="term" value="F:structural constituent of ribosome"/>
    <property type="evidence" value="ECO:0007669"/>
    <property type="project" value="InterPro"/>
</dbReference>
<evidence type="ECO:0000313" key="9">
    <source>
        <dbReference type="Proteomes" id="UP000479190"/>
    </source>
</evidence>
<dbReference type="SMART" id="SM00746">
    <property type="entry name" value="TRASH"/>
    <property type="match status" value="1"/>
</dbReference>
<feature type="domain" description="TRASH" evidence="7">
    <location>
        <begin position="6"/>
        <end position="44"/>
    </location>
</feature>
<dbReference type="GO" id="GO:0000977">
    <property type="term" value="F:RNA polymerase II transcription regulatory region sequence-specific DNA binding"/>
    <property type="evidence" value="ECO:0007669"/>
    <property type="project" value="UniProtKB-ARBA"/>
</dbReference>
<feature type="region of interest" description="Disordered" evidence="6">
    <location>
        <begin position="303"/>
        <end position="322"/>
    </location>
</feature>
<comment type="similarity">
    <text evidence="1">Belongs to the eukaryotic ribosomal protein eL24 family.</text>
</comment>
<dbReference type="Pfam" id="PF01246">
    <property type="entry name" value="Ribosomal_L24e"/>
    <property type="match status" value="1"/>
</dbReference>
<dbReference type="GO" id="GO:0022625">
    <property type="term" value="C:cytosolic large ribosomal subunit"/>
    <property type="evidence" value="ECO:0007669"/>
    <property type="project" value="TreeGrafter"/>
</dbReference>
<evidence type="ECO:0000256" key="2">
    <source>
        <dbReference type="ARBA" id="ARBA00022980"/>
    </source>
</evidence>
<organism evidence="8 9">
    <name type="scientific">Trichogramma brassicae</name>
    <dbReference type="NCBI Taxonomy" id="86971"/>
    <lineage>
        <taxon>Eukaryota</taxon>
        <taxon>Metazoa</taxon>
        <taxon>Ecdysozoa</taxon>
        <taxon>Arthropoda</taxon>
        <taxon>Hexapoda</taxon>
        <taxon>Insecta</taxon>
        <taxon>Pterygota</taxon>
        <taxon>Neoptera</taxon>
        <taxon>Endopterygota</taxon>
        <taxon>Hymenoptera</taxon>
        <taxon>Apocrita</taxon>
        <taxon>Proctotrupomorpha</taxon>
        <taxon>Chalcidoidea</taxon>
        <taxon>Trichogrammatidae</taxon>
        <taxon>Trichogramma</taxon>
    </lineage>
</organism>
<protein>
    <recommendedName>
        <fullName evidence="4">Large ribosomal subunit protein eL24</fullName>
    </recommendedName>
    <alternativeName>
        <fullName evidence="5">60S ribosomal protein L24</fullName>
    </alternativeName>
</protein>
<dbReference type="GO" id="GO:0003729">
    <property type="term" value="F:mRNA binding"/>
    <property type="evidence" value="ECO:0007669"/>
    <property type="project" value="TreeGrafter"/>
</dbReference>
<dbReference type="GO" id="GO:0006357">
    <property type="term" value="P:regulation of transcription by RNA polymerase II"/>
    <property type="evidence" value="ECO:0007669"/>
    <property type="project" value="UniProtKB-ARBA"/>
</dbReference>
<evidence type="ECO:0000256" key="5">
    <source>
        <dbReference type="ARBA" id="ARBA00041213"/>
    </source>
</evidence>
<dbReference type="Gene3D" id="2.30.170.20">
    <property type="entry name" value="Ribosomal protein L24e"/>
    <property type="match status" value="1"/>
</dbReference>
<name>A0A6H5I7Z0_9HYME</name>